<dbReference type="EMBL" id="VBAK01000153">
    <property type="protein sequence ID" value="TMI87631.1"/>
    <property type="molecule type" value="Genomic_DNA"/>
</dbReference>
<dbReference type="InterPro" id="IPR050172">
    <property type="entry name" value="SsuD_RutA_monooxygenase"/>
</dbReference>
<dbReference type="Proteomes" id="UP000318509">
    <property type="component" value="Unassembled WGS sequence"/>
</dbReference>
<reference evidence="6 7" key="1">
    <citation type="journal article" date="2019" name="Nat. Microbiol.">
        <title>Mediterranean grassland soil C-N compound turnover is dependent on rainfall and depth, and is mediated by genomically divergent microorganisms.</title>
        <authorList>
            <person name="Diamond S."/>
            <person name="Andeer P.F."/>
            <person name="Li Z."/>
            <person name="Crits-Christoph A."/>
            <person name="Burstein D."/>
            <person name="Anantharaman K."/>
            <person name="Lane K.R."/>
            <person name="Thomas B.C."/>
            <person name="Pan C."/>
            <person name="Northen T.R."/>
            <person name="Banfield J.F."/>
        </authorList>
    </citation>
    <scope>NUCLEOTIDE SEQUENCE [LARGE SCALE GENOMIC DNA]</scope>
    <source>
        <strain evidence="6">NP_3</strain>
    </source>
</reference>
<sequence length="305" mass="33040">MDFGVALPQTGIHASPEAIVQAAQTAERLGHRTVWVLERLLRPLHPRGAGGAPGRLMPEAYAVAYDPIETLTYVAARTDRIRLGTSILVAPFHVPVLLAKRLATLDRFSGGRVVAGLGLGWAEEEFDTAGVAARGRGARLPEFIAAMRAAWGPDPVRFEGRHYRIPESQINPKPVQPGGPRVIIAAREPAAVERAARIGDGLNAIPADWAEFERIVAGFRAAARTAGRDPGALPVIVRTNTTVTETPAREPRGPLTGSQQQVVEDLRRLERLGVAEVFFDMNRFGLAVDGQFRILERLRDALRGG</sequence>
<dbReference type="NCBIfam" id="TIGR03619">
    <property type="entry name" value="F420_Rv2161c"/>
    <property type="match status" value="1"/>
</dbReference>
<dbReference type="InterPro" id="IPR019921">
    <property type="entry name" value="Lucif-like_OxRdtase_Rv2161c"/>
</dbReference>
<evidence type="ECO:0000256" key="2">
    <source>
        <dbReference type="ARBA" id="ARBA00022643"/>
    </source>
</evidence>
<feature type="domain" description="Luciferase-like" evidence="5">
    <location>
        <begin position="7"/>
        <end position="248"/>
    </location>
</feature>
<dbReference type="Pfam" id="PF00296">
    <property type="entry name" value="Bac_luciferase"/>
    <property type="match status" value="1"/>
</dbReference>
<dbReference type="GO" id="GO:0008726">
    <property type="term" value="F:alkanesulfonate monooxygenase activity"/>
    <property type="evidence" value="ECO:0007669"/>
    <property type="project" value="TreeGrafter"/>
</dbReference>
<evidence type="ECO:0000313" key="7">
    <source>
        <dbReference type="Proteomes" id="UP000318509"/>
    </source>
</evidence>
<dbReference type="PANTHER" id="PTHR42847">
    <property type="entry name" value="ALKANESULFONATE MONOOXYGENASE"/>
    <property type="match status" value="1"/>
</dbReference>
<name>A0A537JVR7_9BACT</name>
<dbReference type="Gene3D" id="3.20.20.30">
    <property type="entry name" value="Luciferase-like domain"/>
    <property type="match status" value="1"/>
</dbReference>
<protein>
    <submittedName>
        <fullName evidence="6">TIGR03619 family F420-dependent LLM class oxidoreductase</fullName>
        <ecNumber evidence="6">1.-.-.-</ecNumber>
    </submittedName>
</protein>
<dbReference type="InterPro" id="IPR011251">
    <property type="entry name" value="Luciferase-like_dom"/>
</dbReference>
<keyword evidence="4" id="KW-0503">Monooxygenase</keyword>
<keyword evidence="2" id="KW-0288">FMN</keyword>
<organism evidence="6 7">
    <name type="scientific">Candidatus Segetimicrobium genomatis</name>
    <dbReference type="NCBI Taxonomy" id="2569760"/>
    <lineage>
        <taxon>Bacteria</taxon>
        <taxon>Bacillati</taxon>
        <taxon>Candidatus Sysuimicrobiota</taxon>
        <taxon>Candidatus Sysuimicrobiia</taxon>
        <taxon>Candidatus Sysuimicrobiales</taxon>
        <taxon>Candidatus Segetimicrobiaceae</taxon>
        <taxon>Candidatus Segetimicrobium</taxon>
    </lineage>
</organism>
<dbReference type="GO" id="GO:0046306">
    <property type="term" value="P:alkanesulfonate catabolic process"/>
    <property type="evidence" value="ECO:0007669"/>
    <property type="project" value="TreeGrafter"/>
</dbReference>
<dbReference type="AlphaFoldDB" id="A0A537JVR7"/>
<comment type="caution">
    <text evidence="6">The sequence shown here is derived from an EMBL/GenBank/DDBJ whole genome shotgun (WGS) entry which is preliminary data.</text>
</comment>
<dbReference type="InterPro" id="IPR036661">
    <property type="entry name" value="Luciferase-like_sf"/>
</dbReference>
<evidence type="ECO:0000259" key="5">
    <source>
        <dbReference type="Pfam" id="PF00296"/>
    </source>
</evidence>
<dbReference type="EC" id="1.-.-.-" evidence="6"/>
<dbReference type="SUPFAM" id="SSF51679">
    <property type="entry name" value="Bacterial luciferase-like"/>
    <property type="match status" value="1"/>
</dbReference>
<accession>A0A537JVR7</accession>
<evidence type="ECO:0000256" key="3">
    <source>
        <dbReference type="ARBA" id="ARBA00023002"/>
    </source>
</evidence>
<keyword evidence="3 6" id="KW-0560">Oxidoreductase</keyword>
<evidence type="ECO:0000313" key="6">
    <source>
        <dbReference type="EMBL" id="TMI87631.1"/>
    </source>
</evidence>
<keyword evidence="1" id="KW-0285">Flavoprotein</keyword>
<gene>
    <name evidence="6" type="ORF">E6H00_15140</name>
</gene>
<evidence type="ECO:0000256" key="1">
    <source>
        <dbReference type="ARBA" id="ARBA00022630"/>
    </source>
</evidence>
<evidence type="ECO:0000256" key="4">
    <source>
        <dbReference type="ARBA" id="ARBA00023033"/>
    </source>
</evidence>
<dbReference type="PANTHER" id="PTHR42847:SF4">
    <property type="entry name" value="ALKANESULFONATE MONOOXYGENASE-RELATED"/>
    <property type="match status" value="1"/>
</dbReference>
<proteinExistence type="predicted"/>